<organism evidence="5 6">
    <name type="scientific">Imshaugia aleurites</name>
    <dbReference type="NCBI Taxonomy" id="172621"/>
    <lineage>
        <taxon>Eukaryota</taxon>
        <taxon>Fungi</taxon>
        <taxon>Dikarya</taxon>
        <taxon>Ascomycota</taxon>
        <taxon>Pezizomycotina</taxon>
        <taxon>Lecanoromycetes</taxon>
        <taxon>OSLEUM clade</taxon>
        <taxon>Lecanoromycetidae</taxon>
        <taxon>Lecanorales</taxon>
        <taxon>Lecanorineae</taxon>
        <taxon>Parmeliaceae</taxon>
        <taxon>Imshaugia</taxon>
    </lineage>
</organism>
<protein>
    <recommendedName>
        <fullName evidence="7">Cell cycle control protein cwf19</fullName>
    </recommendedName>
</protein>
<gene>
    <name evidence="5" type="ORF">IMSHALPRED_008428</name>
</gene>
<dbReference type="InterPro" id="IPR006767">
    <property type="entry name" value="Cwf19-like_C_dom-2"/>
</dbReference>
<evidence type="ECO:0000259" key="3">
    <source>
        <dbReference type="Pfam" id="PF04676"/>
    </source>
</evidence>
<dbReference type="Proteomes" id="UP000664534">
    <property type="component" value="Unassembled WGS sequence"/>
</dbReference>
<keyword evidence="6" id="KW-1185">Reference proteome</keyword>
<dbReference type="Pfam" id="PF04677">
    <property type="entry name" value="CwfJ_C_1"/>
    <property type="match status" value="1"/>
</dbReference>
<feature type="domain" description="Cwf19-like C-terminal" evidence="4">
    <location>
        <begin position="454"/>
        <end position="577"/>
    </location>
</feature>
<reference evidence="5" key="1">
    <citation type="submission" date="2021-03" db="EMBL/GenBank/DDBJ databases">
        <authorList>
            <person name="Tagirdzhanova G."/>
        </authorList>
    </citation>
    <scope>NUCLEOTIDE SEQUENCE</scope>
</reference>
<feature type="compositionally biased region" description="Basic and acidic residues" evidence="2">
    <location>
        <begin position="1"/>
        <end position="30"/>
    </location>
</feature>
<dbReference type="InterPro" id="IPR036265">
    <property type="entry name" value="HIT-like_sf"/>
</dbReference>
<accession>A0A8H3ENB2</accession>
<comment type="similarity">
    <text evidence="1">Belongs to the CWF19 family.</text>
</comment>
<evidence type="ECO:0000256" key="1">
    <source>
        <dbReference type="ARBA" id="ARBA00006795"/>
    </source>
</evidence>
<dbReference type="OrthoDB" id="2113965at2759"/>
<evidence type="ECO:0008006" key="7">
    <source>
        <dbReference type="Google" id="ProtNLM"/>
    </source>
</evidence>
<dbReference type="InterPro" id="IPR006768">
    <property type="entry name" value="Cwf19-like_C_dom-1"/>
</dbReference>
<dbReference type="GO" id="GO:0071014">
    <property type="term" value="C:post-mRNA release spliceosomal complex"/>
    <property type="evidence" value="ECO:0007669"/>
    <property type="project" value="TreeGrafter"/>
</dbReference>
<proteinExistence type="inferred from homology"/>
<dbReference type="EMBL" id="CAJPDT010000006">
    <property type="protein sequence ID" value="CAF9909634.1"/>
    <property type="molecule type" value="Genomic_DNA"/>
</dbReference>
<dbReference type="PANTHER" id="PTHR12072">
    <property type="entry name" value="CWF19, CELL CYCLE CONTROL PROTEIN"/>
    <property type="match status" value="1"/>
</dbReference>
<dbReference type="SUPFAM" id="SSF54197">
    <property type="entry name" value="HIT-like"/>
    <property type="match status" value="1"/>
</dbReference>
<evidence type="ECO:0000256" key="2">
    <source>
        <dbReference type="SAM" id="MobiDB-lite"/>
    </source>
</evidence>
<dbReference type="GO" id="GO:0000398">
    <property type="term" value="P:mRNA splicing, via spliceosome"/>
    <property type="evidence" value="ECO:0007669"/>
    <property type="project" value="TreeGrafter"/>
</dbReference>
<evidence type="ECO:0000313" key="5">
    <source>
        <dbReference type="EMBL" id="CAF9909634.1"/>
    </source>
</evidence>
<evidence type="ECO:0000259" key="4">
    <source>
        <dbReference type="Pfam" id="PF04677"/>
    </source>
</evidence>
<feature type="compositionally biased region" description="Basic residues" evidence="2">
    <location>
        <begin position="47"/>
        <end position="56"/>
    </location>
</feature>
<evidence type="ECO:0000313" key="6">
    <source>
        <dbReference type="Proteomes" id="UP000664534"/>
    </source>
</evidence>
<name>A0A8H3ENB2_9LECA</name>
<feature type="region of interest" description="Disordered" evidence="2">
    <location>
        <begin position="1"/>
        <end position="148"/>
    </location>
</feature>
<dbReference type="Pfam" id="PF04676">
    <property type="entry name" value="CwfJ_C_2"/>
    <property type="match status" value="1"/>
</dbReference>
<dbReference type="PANTHER" id="PTHR12072:SF5">
    <property type="entry name" value="CWF19-LIKE PROTEIN 2"/>
    <property type="match status" value="1"/>
</dbReference>
<feature type="domain" description="Cwf19-like protein C-terminal" evidence="3">
    <location>
        <begin position="586"/>
        <end position="689"/>
    </location>
</feature>
<dbReference type="InterPro" id="IPR040194">
    <property type="entry name" value="Cwf19-like"/>
</dbReference>
<comment type="caution">
    <text evidence="5">The sequence shown here is derived from an EMBL/GenBank/DDBJ whole genome shotgun (WGS) entry which is preliminary data.</text>
</comment>
<sequence>MTLEEFEKSLAKGKDEEDKVKSSRGHEGSRRNHKHHKRHHDDEEDHRRHKRRKRSTSRTDSNRAHGSRNTLTGHQGERVDRGVSQSEGGTDDPATWSPAKNDGHLPTSTFTHETKRDSWMEEPSGLDIDYTQKGVKRSSDSTTSRPSKADFELKIHQNELNKHHLQSLAEGKDILEKLDEEPAQPNVDYVFGDAGTHWRMSKLNRVYKQAEETGKSVDEIAEEQFGDLRAFDNTREEQIELERRDTYGEGYMGKEKPSGELFEERKIDMSLRNNGSGQEHDASDMPKFSQGLDAAKPAAMTMPMAQTTLNRLKAQVLKAKVRGSSNAAVLEAEYKIAMAAFASSKQPDTVVLGAMDNRMLAGSREGEVKMIDNKRGRERGLVEENEDMSIEDMVRQERRSRNQTGGDGQRFAERIAKDAKFDNDLEYMDENANKLAKRVQKSEIDLKNTAISDFQKMNRILDNCPLCYHEDTNVPPVAPIVSLATRVYLTLPTEPEISDGGACIVPVQHRGNLLECDDDEWEEIRNFMKSLTRMYHDQGRDVIFYENAAVPQRKKHAGMEVVPLPYSLGETAPAFFKEAILTSDEEWTQHKKIFDTLSKAKQGQGKTAFRRTLAKEMPYFHVWFEIDGGIGHIVEDANRWPKGDLFAREIIGGMLDVAPDIIKRQGRWNRGGDRRLEGFRKRWRKFDWTRVLTDS</sequence>
<dbReference type="AlphaFoldDB" id="A0A8H3ENB2"/>